<evidence type="ECO:0000313" key="1">
    <source>
        <dbReference type="EMBL" id="CAI2183150.1"/>
    </source>
</evidence>
<comment type="caution">
    <text evidence="1">The sequence shown here is derived from an EMBL/GenBank/DDBJ whole genome shotgun (WGS) entry which is preliminary data.</text>
</comment>
<evidence type="ECO:0000313" key="2">
    <source>
        <dbReference type="Proteomes" id="UP001153678"/>
    </source>
</evidence>
<gene>
    <name evidence="1" type="ORF">FWILDA_LOCUS10935</name>
</gene>
<proteinExistence type="predicted"/>
<sequence>TDVVRRWQPSDPFSPNGYVLAFETLAKLGDSVTENYKVIRKFQPFSLLQRKMSFNLYATKKVNAKYCHDDGVTLLRACVIELPENENLDDVTIVFTLTFGAVEIIATAVNQNTGEKTFEGDDLDSESVFAEDL</sequence>
<dbReference type="EMBL" id="CAMKVN010002949">
    <property type="protein sequence ID" value="CAI2183150.1"/>
    <property type="molecule type" value="Genomic_DNA"/>
</dbReference>
<reference evidence="1" key="1">
    <citation type="submission" date="2022-08" db="EMBL/GenBank/DDBJ databases">
        <authorList>
            <person name="Kallberg Y."/>
            <person name="Tangrot J."/>
            <person name="Rosling A."/>
        </authorList>
    </citation>
    <scope>NUCLEOTIDE SEQUENCE</scope>
    <source>
        <strain evidence="1">Wild A</strain>
    </source>
</reference>
<keyword evidence="2" id="KW-1185">Reference proteome</keyword>
<organism evidence="1 2">
    <name type="scientific">Funneliformis geosporum</name>
    <dbReference type="NCBI Taxonomy" id="1117311"/>
    <lineage>
        <taxon>Eukaryota</taxon>
        <taxon>Fungi</taxon>
        <taxon>Fungi incertae sedis</taxon>
        <taxon>Mucoromycota</taxon>
        <taxon>Glomeromycotina</taxon>
        <taxon>Glomeromycetes</taxon>
        <taxon>Glomerales</taxon>
        <taxon>Glomeraceae</taxon>
        <taxon>Funneliformis</taxon>
    </lineage>
</organism>
<dbReference type="OrthoDB" id="2963168at2759"/>
<accession>A0A9W4SVJ0</accession>
<protein>
    <submittedName>
        <fullName evidence="1">18087_t:CDS:1</fullName>
    </submittedName>
</protein>
<dbReference type="AlphaFoldDB" id="A0A9W4SVJ0"/>
<feature type="non-terminal residue" evidence="1">
    <location>
        <position position="1"/>
    </location>
</feature>
<name>A0A9W4SVJ0_9GLOM</name>
<dbReference type="Proteomes" id="UP001153678">
    <property type="component" value="Unassembled WGS sequence"/>
</dbReference>